<protein>
    <recommendedName>
        <fullName evidence="4">YokE-like PH domain-containing protein</fullName>
    </recommendedName>
</protein>
<reference evidence="2 3" key="1">
    <citation type="submission" date="2020-08" db="EMBL/GenBank/DDBJ databases">
        <title>Sequencing the genomes of 1000 actinobacteria strains.</title>
        <authorList>
            <person name="Klenk H.-P."/>
        </authorList>
    </citation>
    <scope>NUCLEOTIDE SEQUENCE [LARGE SCALE GENOMIC DNA]</scope>
    <source>
        <strain evidence="2 3">DSM 44598</strain>
    </source>
</reference>
<evidence type="ECO:0000313" key="3">
    <source>
        <dbReference type="Proteomes" id="UP000579647"/>
    </source>
</evidence>
<proteinExistence type="predicted"/>
<comment type="caution">
    <text evidence="2">The sequence shown here is derived from an EMBL/GenBank/DDBJ whole genome shotgun (WGS) entry which is preliminary data.</text>
</comment>
<dbReference type="Proteomes" id="UP000579647">
    <property type="component" value="Unassembled WGS sequence"/>
</dbReference>
<gene>
    <name evidence="2" type="ORF">HNR07_000700</name>
</gene>
<organism evidence="2 3">
    <name type="scientific">Nocardiopsis metallicus</name>
    <dbReference type="NCBI Taxonomy" id="179819"/>
    <lineage>
        <taxon>Bacteria</taxon>
        <taxon>Bacillati</taxon>
        <taxon>Actinomycetota</taxon>
        <taxon>Actinomycetes</taxon>
        <taxon>Streptosporangiales</taxon>
        <taxon>Nocardiopsidaceae</taxon>
        <taxon>Nocardiopsis</taxon>
    </lineage>
</organism>
<dbReference type="EMBL" id="JACHDO010000001">
    <property type="protein sequence ID" value="MBB5489563.1"/>
    <property type="molecule type" value="Genomic_DNA"/>
</dbReference>
<feature type="region of interest" description="Disordered" evidence="1">
    <location>
        <begin position="146"/>
        <end position="168"/>
    </location>
</feature>
<evidence type="ECO:0000313" key="2">
    <source>
        <dbReference type="EMBL" id="MBB5489563.1"/>
    </source>
</evidence>
<accession>A0A840W2P6</accession>
<sequence>MASAQVMSPNRKVFMDQSGFEWIGPGGPIARAVCRPQLKWLLELLGEDESAMAVAYEEGETEEGNSYLHLLTGERFFSALNTHPGNEVRSWELAEIESVEVTRKRFALAAELTLTARETSWAGRTHTLRFSRGRKDADRFAGLLESLRSPSPLDSTGEIADKPTDGAS</sequence>
<evidence type="ECO:0000256" key="1">
    <source>
        <dbReference type="SAM" id="MobiDB-lite"/>
    </source>
</evidence>
<feature type="compositionally biased region" description="Basic and acidic residues" evidence="1">
    <location>
        <begin position="159"/>
        <end position="168"/>
    </location>
</feature>
<name>A0A840W2P6_9ACTN</name>
<dbReference type="AlphaFoldDB" id="A0A840W2P6"/>
<evidence type="ECO:0008006" key="4">
    <source>
        <dbReference type="Google" id="ProtNLM"/>
    </source>
</evidence>
<keyword evidence="3" id="KW-1185">Reference proteome</keyword>
<dbReference type="RefSeq" id="WP_246420048.1">
    <property type="nucleotide sequence ID" value="NZ_JACHDO010000001.1"/>
</dbReference>